<evidence type="ECO:0000313" key="2">
    <source>
        <dbReference type="Proteomes" id="UP001157502"/>
    </source>
</evidence>
<comment type="caution">
    <text evidence="1">The sequence shown here is derived from an EMBL/GenBank/DDBJ whole genome shotgun (WGS) entry which is preliminary data.</text>
</comment>
<evidence type="ECO:0000313" key="1">
    <source>
        <dbReference type="EMBL" id="KAJ7987242.1"/>
    </source>
</evidence>
<dbReference type="Proteomes" id="UP001157502">
    <property type="component" value="Chromosome 33"/>
</dbReference>
<sequence length="75" mass="7973">MRGVRRSSGAKDPGLAIDILSTSHCNLETRAGLMPQSTLLAWVSDPWGAELGLEGGLLDGLPERQGTQEDLLSNL</sequence>
<keyword evidence="2" id="KW-1185">Reference proteome</keyword>
<organism evidence="1 2">
    <name type="scientific">Dallia pectoralis</name>
    <name type="common">Alaska blackfish</name>
    <dbReference type="NCBI Taxonomy" id="75939"/>
    <lineage>
        <taxon>Eukaryota</taxon>
        <taxon>Metazoa</taxon>
        <taxon>Chordata</taxon>
        <taxon>Craniata</taxon>
        <taxon>Vertebrata</taxon>
        <taxon>Euteleostomi</taxon>
        <taxon>Actinopterygii</taxon>
        <taxon>Neopterygii</taxon>
        <taxon>Teleostei</taxon>
        <taxon>Protacanthopterygii</taxon>
        <taxon>Esociformes</taxon>
        <taxon>Umbridae</taxon>
        <taxon>Dallia</taxon>
    </lineage>
</organism>
<reference evidence="1" key="1">
    <citation type="submission" date="2021-05" db="EMBL/GenBank/DDBJ databases">
        <authorList>
            <person name="Pan Q."/>
            <person name="Jouanno E."/>
            <person name="Zahm M."/>
            <person name="Klopp C."/>
            <person name="Cabau C."/>
            <person name="Louis A."/>
            <person name="Berthelot C."/>
            <person name="Parey E."/>
            <person name="Roest Crollius H."/>
            <person name="Montfort J."/>
            <person name="Robinson-Rechavi M."/>
            <person name="Bouchez O."/>
            <person name="Lampietro C."/>
            <person name="Lopez Roques C."/>
            <person name="Donnadieu C."/>
            <person name="Postlethwait J."/>
            <person name="Bobe J."/>
            <person name="Dillon D."/>
            <person name="Chandos A."/>
            <person name="von Hippel F."/>
            <person name="Guiguen Y."/>
        </authorList>
    </citation>
    <scope>NUCLEOTIDE SEQUENCE</scope>
    <source>
        <strain evidence="1">YG-Jan2019</strain>
    </source>
</reference>
<protein>
    <submittedName>
        <fullName evidence="1">Uncharacterized protein</fullName>
    </submittedName>
</protein>
<gene>
    <name evidence="1" type="ORF">DPEC_G00336710</name>
</gene>
<name>A0ACC2F7I1_DALPE</name>
<accession>A0ACC2F7I1</accession>
<dbReference type="EMBL" id="CM055760">
    <property type="protein sequence ID" value="KAJ7987242.1"/>
    <property type="molecule type" value="Genomic_DNA"/>
</dbReference>
<proteinExistence type="predicted"/>